<dbReference type="Proteomes" id="UP000266568">
    <property type="component" value="Unassembled WGS sequence"/>
</dbReference>
<gene>
    <name evidence="2" type="ORF">DFR49_3646</name>
</gene>
<dbReference type="Pfam" id="PF07027">
    <property type="entry name" value="DUF1318"/>
    <property type="match status" value="1"/>
</dbReference>
<name>A0A397NMZ7_9SPHN</name>
<keyword evidence="3" id="KW-1185">Reference proteome</keyword>
<feature type="signal peptide" evidence="1">
    <location>
        <begin position="1"/>
        <end position="25"/>
    </location>
</feature>
<evidence type="ECO:0000313" key="2">
    <source>
        <dbReference type="EMBL" id="RIA37758.1"/>
    </source>
</evidence>
<evidence type="ECO:0000256" key="1">
    <source>
        <dbReference type="SAM" id="SignalP"/>
    </source>
</evidence>
<dbReference type="RefSeq" id="WP_119037023.1">
    <property type="nucleotide sequence ID" value="NZ_QXDC01000004.1"/>
</dbReference>
<dbReference type="OrthoDB" id="7474881at2"/>
<comment type="caution">
    <text evidence="2">The sequence shown here is derived from an EMBL/GenBank/DDBJ whole genome shotgun (WGS) entry which is preliminary data.</text>
</comment>
<sequence>MKQGKLLFFAALGLGTLAVAGLATAAYAQRDPAYAAARAAGQIGEQPDGYIGIVGAATPDLRALVNNINIQRKAAYTKQAASGATVEQMAFVAGCNLILKTTAGEKYKAPDGTWKTRGAAAPERDPRCV</sequence>
<dbReference type="AlphaFoldDB" id="A0A397NMZ7"/>
<dbReference type="InterPro" id="IPR008309">
    <property type="entry name" value="YdbL"/>
</dbReference>
<organism evidence="2 3">
    <name type="scientific">Hephaestia caeni</name>
    <dbReference type="NCBI Taxonomy" id="645617"/>
    <lineage>
        <taxon>Bacteria</taxon>
        <taxon>Pseudomonadati</taxon>
        <taxon>Pseudomonadota</taxon>
        <taxon>Alphaproteobacteria</taxon>
        <taxon>Sphingomonadales</taxon>
        <taxon>Sphingomonadaceae</taxon>
        <taxon>Hephaestia</taxon>
    </lineage>
</organism>
<reference evidence="2 3" key="1">
    <citation type="submission" date="2018-08" db="EMBL/GenBank/DDBJ databases">
        <title>Genomic Encyclopedia of Type Strains, Phase IV (KMG-IV): sequencing the most valuable type-strain genomes for metagenomic binning, comparative biology and taxonomic classification.</title>
        <authorList>
            <person name="Goeker M."/>
        </authorList>
    </citation>
    <scope>NUCLEOTIDE SEQUENCE [LARGE SCALE GENOMIC DNA]</scope>
    <source>
        <strain evidence="2 3">DSM 25527</strain>
    </source>
</reference>
<evidence type="ECO:0008006" key="4">
    <source>
        <dbReference type="Google" id="ProtNLM"/>
    </source>
</evidence>
<feature type="chain" id="PRO_5017325141" description="DUF1318 domain-containing protein" evidence="1">
    <location>
        <begin position="26"/>
        <end position="129"/>
    </location>
</feature>
<proteinExistence type="predicted"/>
<evidence type="ECO:0000313" key="3">
    <source>
        <dbReference type="Proteomes" id="UP000266568"/>
    </source>
</evidence>
<keyword evidence="1" id="KW-0732">Signal</keyword>
<accession>A0A397NMZ7</accession>
<protein>
    <recommendedName>
        <fullName evidence="4">DUF1318 domain-containing protein</fullName>
    </recommendedName>
</protein>
<dbReference type="EMBL" id="QXDC01000004">
    <property type="protein sequence ID" value="RIA37758.1"/>
    <property type="molecule type" value="Genomic_DNA"/>
</dbReference>